<keyword evidence="3" id="KW-0479">Metal-binding</keyword>
<evidence type="ECO:0000313" key="17">
    <source>
        <dbReference type="Proteomes" id="UP001186944"/>
    </source>
</evidence>
<dbReference type="Pfam" id="PF12269">
    <property type="entry name" value="CpG_bind_C"/>
    <property type="match status" value="1"/>
</dbReference>
<dbReference type="PANTHER" id="PTHR46174">
    <property type="entry name" value="CXXC-TYPE ZINC FINGER PROTEIN 1"/>
    <property type="match status" value="1"/>
</dbReference>
<dbReference type="InterPro" id="IPR013083">
    <property type="entry name" value="Znf_RING/FYVE/PHD"/>
</dbReference>
<evidence type="ECO:0000256" key="13">
    <source>
        <dbReference type="SAM" id="MobiDB-lite"/>
    </source>
</evidence>
<dbReference type="FunFam" id="3.30.40.10:FF:000138">
    <property type="entry name" value="CXXC-type zinc finger protein 1"/>
    <property type="match status" value="1"/>
</dbReference>
<dbReference type="PROSITE" id="PS01359">
    <property type="entry name" value="ZF_PHD_1"/>
    <property type="match status" value="1"/>
</dbReference>
<feature type="compositionally biased region" description="Basic residues" evidence="13">
    <location>
        <begin position="240"/>
        <end position="252"/>
    </location>
</feature>
<keyword evidence="7" id="KW-0238">DNA-binding</keyword>
<feature type="domain" description="CXXC-type" evidence="15">
    <location>
        <begin position="118"/>
        <end position="166"/>
    </location>
</feature>
<evidence type="ECO:0000256" key="11">
    <source>
        <dbReference type="ARBA" id="ARBA00081451"/>
    </source>
</evidence>
<dbReference type="PROSITE" id="PS50016">
    <property type="entry name" value="ZF_PHD_2"/>
    <property type="match status" value="1"/>
</dbReference>
<evidence type="ECO:0000256" key="7">
    <source>
        <dbReference type="ARBA" id="ARBA00023125"/>
    </source>
</evidence>
<dbReference type="InterPro" id="IPR002857">
    <property type="entry name" value="Znf_CXXC"/>
</dbReference>
<evidence type="ECO:0000256" key="8">
    <source>
        <dbReference type="ARBA" id="ARBA00023163"/>
    </source>
</evidence>
<feature type="region of interest" description="Disordered" evidence="13">
    <location>
        <begin position="210"/>
        <end position="277"/>
    </location>
</feature>
<feature type="non-terminal residue" evidence="16">
    <location>
        <position position="1"/>
    </location>
</feature>
<dbReference type="InterPro" id="IPR019786">
    <property type="entry name" value="Zinc_finger_PHD-type_CS"/>
</dbReference>
<dbReference type="SMART" id="SM00249">
    <property type="entry name" value="PHD"/>
    <property type="match status" value="1"/>
</dbReference>
<evidence type="ECO:0000259" key="14">
    <source>
        <dbReference type="PROSITE" id="PS50016"/>
    </source>
</evidence>
<dbReference type="GO" id="GO:0008270">
    <property type="term" value="F:zinc ion binding"/>
    <property type="evidence" value="ECO:0007669"/>
    <property type="project" value="UniProtKB-KW"/>
</dbReference>
<dbReference type="Gene3D" id="3.30.40.10">
    <property type="entry name" value="Zinc/RING finger domain, C3HC4 (zinc finger)"/>
    <property type="match status" value="1"/>
</dbReference>
<dbReference type="SUPFAM" id="SSF57903">
    <property type="entry name" value="FYVE/PHD zinc finger"/>
    <property type="match status" value="1"/>
</dbReference>
<evidence type="ECO:0000256" key="2">
    <source>
        <dbReference type="ARBA" id="ARBA00022553"/>
    </source>
</evidence>
<feature type="compositionally biased region" description="Basic and acidic residues" evidence="13">
    <location>
        <begin position="253"/>
        <end position="276"/>
    </location>
</feature>
<sequence>RLPERQAKVNQLIRVIDHTDGGPGGMAVSTDQVYCICRSTDCSRFMIGCDNCEEWYHGDCIGVTQRDAKIIKQFFCQACRAQDPSLEIKYKHSKSHKEKYFKIPHTDRESRSKEERMNKKKSSRRCGDCVACHRTEDCGRCDYCKDMKKFGGPNKIRQKCRLRQCMNFGLNTSMATKKDGIDSGAESFRTEFMSRQDSYLSDDDFDVDDDDYSSENFSPEKPTKGKRGRKKSMEGESPKKKYKKRGRKHSPDKKKGANKEKSSYEKKRKRVEVEDVKEVDEDEPRQCYGPGCIEVARSGSKYCSDDCGMKLAKQRIYELLPPKIQQWQSSPCVTEENNKKTLEKIRRQQLETRQKLAELDQRHLELDTVIERSKQTTIAHDQDDKEGEDDTELSLYCVTCGAEVNQKGALRHMEKCFSKFEAQTSFGSIYKTRIEGTSMFCDYYNSQQKVYCKRLKVLCPEHTKEPKVGADEVCGCPLISNVFKETGEHCRARKRRCNKHYCWEKLRRAEIDLERVRQWLRLDELFEQERNIRVSMSNRVGVLGLMLHQTVDHDPLNPIKAPSTE</sequence>
<evidence type="ECO:0000259" key="15">
    <source>
        <dbReference type="PROSITE" id="PS51058"/>
    </source>
</evidence>
<evidence type="ECO:0000256" key="6">
    <source>
        <dbReference type="ARBA" id="ARBA00023015"/>
    </source>
</evidence>
<dbReference type="InterPro" id="IPR001965">
    <property type="entry name" value="Znf_PHD"/>
</dbReference>
<evidence type="ECO:0000256" key="3">
    <source>
        <dbReference type="ARBA" id="ARBA00022723"/>
    </source>
</evidence>
<name>A0AA88YNR4_PINIB</name>
<dbReference type="GO" id="GO:0045893">
    <property type="term" value="P:positive regulation of DNA-templated transcription"/>
    <property type="evidence" value="ECO:0007669"/>
    <property type="project" value="TreeGrafter"/>
</dbReference>
<evidence type="ECO:0000256" key="9">
    <source>
        <dbReference type="ARBA" id="ARBA00023242"/>
    </source>
</evidence>
<dbReference type="CDD" id="cd15553">
    <property type="entry name" value="PHD_Cfp1"/>
    <property type="match status" value="1"/>
</dbReference>
<dbReference type="Proteomes" id="UP001186944">
    <property type="component" value="Unassembled WGS sequence"/>
</dbReference>
<feature type="domain" description="PHD-type" evidence="14">
    <location>
        <begin position="32"/>
        <end position="82"/>
    </location>
</feature>
<keyword evidence="4 12" id="KW-0863">Zinc-finger</keyword>
<keyword evidence="17" id="KW-1185">Reference proteome</keyword>
<evidence type="ECO:0000256" key="1">
    <source>
        <dbReference type="ARBA" id="ARBA00004123"/>
    </source>
</evidence>
<keyword evidence="8" id="KW-0804">Transcription</keyword>
<dbReference type="InterPro" id="IPR037869">
    <property type="entry name" value="Spp1/CFP1"/>
</dbReference>
<evidence type="ECO:0000256" key="5">
    <source>
        <dbReference type="ARBA" id="ARBA00022833"/>
    </source>
</evidence>
<keyword evidence="2" id="KW-0597">Phosphoprotein</keyword>
<evidence type="ECO:0000256" key="12">
    <source>
        <dbReference type="PROSITE-ProRule" id="PRU00509"/>
    </source>
</evidence>
<evidence type="ECO:0000256" key="10">
    <source>
        <dbReference type="ARBA" id="ARBA00023828"/>
    </source>
</evidence>
<evidence type="ECO:0000313" key="16">
    <source>
        <dbReference type="EMBL" id="KAK3103295.1"/>
    </source>
</evidence>
<keyword evidence="9" id="KW-0539">Nucleus</keyword>
<comment type="subcellular location">
    <subcellularLocation>
        <location evidence="1">Nucleus</location>
    </subcellularLocation>
</comment>
<keyword evidence="5" id="KW-0862">Zinc</keyword>
<dbReference type="Pfam" id="PF02008">
    <property type="entry name" value="zf-CXXC"/>
    <property type="match status" value="1"/>
</dbReference>
<dbReference type="PROSITE" id="PS51058">
    <property type="entry name" value="ZF_CXXC"/>
    <property type="match status" value="1"/>
</dbReference>
<dbReference type="AlphaFoldDB" id="A0AA88YNR4"/>
<dbReference type="InterPro" id="IPR019787">
    <property type="entry name" value="Znf_PHD-finger"/>
</dbReference>
<organism evidence="16 17">
    <name type="scientific">Pinctada imbricata</name>
    <name type="common">Atlantic pearl-oyster</name>
    <name type="synonym">Pinctada martensii</name>
    <dbReference type="NCBI Taxonomy" id="66713"/>
    <lineage>
        <taxon>Eukaryota</taxon>
        <taxon>Metazoa</taxon>
        <taxon>Spiralia</taxon>
        <taxon>Lophotrochozoa</taxon>
        <taxon>Mollusca</taxon>
        <taxon>Bivalvia</taxon>
        <taxon>Autobranchia</taxon>
        <taxon>Pteriomorphia</taxon>
        <taxon>Pterioida</taxon>
        <taxon>Pterioidea</taxon>
        <taxon>Pteriidae</taxon>
        <taxon>Pinctada</taxon>
    </lineage>
</organism>
<dbReference type="InterPro" id="IPR011011">
    <property type="entry name" value="Znf_FYVE_PHD"/>
</dbReference>
<dbReference type="InterPro" id="IPR022056">
    <property type="entry name" value="CpG-bd_C"/>
</dbReference>
<reference evidence="16" key="1">
    <citation type="submission" date="2019-08" db="EMBL/GenBank/DDBJ databases">
        <title>The improved chromosome-level genome for the pearl oyster Pinctada fucata martensii using PacBio sequencing and Hi-C.</title>
        <authorList>
            <person name="Zheng Z."/>
        </authorList>
    </citation>
    <scope>NUCLEOTIDE SEQUENCE</scope>
    <source>
        <strain evidence="16">ZZ-2019</strain>
        <tissue evidence="16">Adductor muscle</tissue>
    </source>
</reference>
<accession>A0AA88YNR4</accession>
<evidence type="ECO:0000256" key="4">
    <source>
        <dbReference type="ARBA" id="ARBA00022771"/>
    </source>
</evidence>
<dbReference type="GO" id="GO:0003677">
    <property type="term" value="F:DNA binding"/>
    <property type="evidence" value="ECO:0007669"/>
    <property type="project" value="UniProtKB-KW"/>
</dbReference>
<dbReference type="Pfam" id="PF00628">
    <property type="entry name" value="PHD"/>
    <property type="match status" value="1"/>
</dbReference>
<gene>
    <name evidence="16" type="ORF">FSP39_018289</name>
</gene>
<comment type="caution">
    <text evidence="16">The sequence shown here is derived from an EMBL/GenBank/DDBJ whole genome shotgun (WGS) entry which is preliminary data.</text>
</comment>
<proteinExistence type="predicted"/>
<keyword evidence="6" id="KW-0805">Transcription regulation</keyword>
<dbReference type="PANTHER" id="PTHR46174:SF1">
    <property type="entry name" value="CXXC-TYPE ZINC FINGER PROTEIN 1"/>
    <property type="match status" value="1"/>
</dbReference>
<dbReference type="EMBL" id="VSWD01000005">
    <property type="protein sequence ID" value="KAK3103295.1"/>
    <property type="molecule type" value="Genomic_DNA"/>
</dbReference>
<dbReference type="GO" id="GO:0048188">
    <property type="term" value="C:Set1C/COMPASS complex"/>
    <property type="evidence" value="ECO:0007669"/>
    <property type="project" value="InterPro"/>
</dbReference>
<protein>
    <recommendedName>
        <fullName evidence="10">CXXC-type zinc finger protein 1</fullName>
    </recommendedName>
    <alternativeName>
        <fullName evidence="11">PHD finger and CXXC domain-containing protein 1</fullName>
    </alternativeName>
</protein>